<accession>A0A158BHC4</accession>
<dbReference type="InterPro" id="IPR009628">
    <property type="entry name" value="Phage_tape_measure_N"/>
</dbReference>
<protein>
    <submittedName>
        <fullName evidence="4">Phage tape measure protein</fullName>
    </submittedName>
</protein>
<dbReference type="InterPro" id="IPR006431">
    <property type="entry name" value="Phage_tape_meas_C"/>
</dbReference>
<dbReference type="OrthoDB" id="8525523at2"/>
<evidence type="ECO:0000259" key="3">
    <source>
        <dbReference type="Pfam" id="PF09718"/>
    </source>
</evidence>
<keyword evidence="5" id="KW-1185">Reference proteome</keyword>
<dbReference type="Pfam" id="PF06791">
    <property type="entry name" value="TMP_2"/>
    <property type="match status" value="1"/>
</dbReference>
<name>A0A158BHC4_9BURK</name>
<sequence>MASEVVTRVSVDASGFEAGMEKVSRAARGFVANQEATSRKYEACQQQMAASSALTARALEEAVRVGSAATARQVSAAVKGFEKIAGTAGKTRFDLMRLKAANLGIAESAEPLIAKAEAASRAMHHLGAGSVAARRELFVLGHEAMQGSWKNFVGSLMVLAERIDVLPLLCGPAGIALGALGASAFATYHAIHELTEQQEKLDRAMALTGNYAALTQGKLQAYSDIISRRVGVSLGDARDALMALANSGHVAGADLEHAAEGIAAFAKASGQSVDEVVRQFLQSYGHATQAARDWNEKHHDLSKEQLDHIRILDLSGDKAGAWAAFVEAASKKAREAVQSDNREMAESYETLGQKWDRVWRGITGKGDALQKAQDELKAARGALLDPELNPGGMNTAEIERRIADAQRLVQSSLRASEQNDPHQKSVETFKAMMNHHAEYMKQARTPKEQLADANKETNEYFDAVKRAGEAAGKTREELRTLDAERQKMLAHNEERYRPHTRAVHAPRIDAGARYLERIREQGAALEAQSRTTDKLTNAQKELAQFNEKMAAAKRHIASAEERSLQHSEKAIRAQLEQNAALEKANKLGEARAKFEERAQHVQQSMREFRQAREQRYARELGERDADRLGRDERRDLNEATTRYQRALEALKKGASVELLNSIEYLTSLAEIEREHAKAIEDAKKHYDELRRLQGDWAGGAKRGVADFFKDTQGKAELARRAVVAEMGRMEDAVAKFVTTGKLNVKEFVASLLADISKLALHQALGGLTDRIPFLKLVGHAQGGLITGPGTGTSDSIPAMLSNGEYVVNADAARQHHALLDAINSKHIAHFASGGLVGNLSGAGPRFSGAQVHLEVNHHGSGGLSEHDLRELLALVGGFVDQRMARKMGGQGGVASLISQGHFG</sequence>
<dbReference type="Proteomes" id="UP000054911">
    <property type="component" value="Unassembled WGS sequence"/>
</dbReference>
<comment type="caution">
    <text evidence="4">The sequence shown here is derived from an EMBL/GenBank/DDBJ whole genome shotgun (WGS) entry which is preliminary data.</text>
</comment>
<feature type="coiled-coil region" evidence="1">
    <location>
        <begin position="528"/>
        <end position="611"/>
    </location>
</feature>
<evidence type="ECO:0000259" key="2">
    <source>
        <dbReference type="Pfam" id="PF06791"/>
    </source>
</evidence>
<dbReference type="AlphaFoldDB" id="A0A158BHC4"/>
<evidence type="ECO:0000256" key="1">
    <source>
        <dbReference type="SAM" id="Coils"/>
    </source>
</evidence>
<feature type="domain" description="Bacteriophage tail tape measure C-terminal" evidence="3">
    <location>
        <begin position="694"/>
        <end position="764"/>
    </location>
</feature>
<dbReference type="STRING" id="1777141.AWB80_03568"/>
<evidence type="ECO:0000313" key="4">
    <source>
        <dbReference type="EMBL" id="SAK69461.1"/>
    </source>
</evidence>
<feature type="domain" description="Bacteriophage tail tape measure N-terminal" evidence="2">
    <location>
        <begin position="152"/>
        <end position="310"/>
    </location>
</feature>
<proteinExistence type="predicted"/>
<reference evidence="4" key="1">
    <citation type="submission" date="2016-01" db="EMBL/GenBank/DDBJ databases">
        <authorList>
            <person name="Peeters C."/>
        </authorList>
    </citation>
    <scope>NUCLEOTIDE SEQUENCE [LARGE SCALE GENOMIC DNA]</scope>
    <source>
        <strain evidence="4">LMG 29323</strain>
    </source>
</reference>
<organism evidence="4 5">
    <name type="scientific">Caballeronia pedi</name>
    <dbReference type="NCBI Taxonomy" id="1777141"/>
    <lineage>
        <taxon>Bacteria</taxon>
        <taxon>Pseudomonadati</taxon>
        <taxon>Pseudomonadota</taxon>
        <taxon>Betaproteobacteria</taxon>
        <taxon>Burkholderiales</taxon>
        <taxon>Burkholderiaceae</taxon>
        <taxon>Caballeronia</taxon>
    </lineage>
</organism>
<dbReference type="Pfam" id="PF24622">
    <property type="entry name" value="TMP_4"/>
    <property type="match status" value="1"/>
</dbReference>
<dbReference type="RefSeq" id="WP_061175986.1">
    <property type="nucleotide sequence ID" value="NZ_FCOE02000010.1"/>
</dbReference>
<gene>
    <name evidence="4" type="ORF">AWB80_03568</name>
</gene>
<dbReference type="Pfam" id="PF09718">
    <property type="entry name" value="Tape_meas_lam_C"/>
    <property type="match status" value="1"/>
</dbReference>
<keyword evidence="1" id="KW-0175">Coiled coil</keyword>
<dbReference type="EMBL" id="FCOE02000010">
    <property type="protein sequence ID" value="SAK69461.1"/>
    <property type="molecule type" value="Genomic_DNA"/>
</dbReference>
<evidence type="ECO:0000313" key="5">
    <source>
        <dbReference type="Proteomes" id="UP000054911"/>
    </source>
</evidence>